<dbReference type="EnsemblBacteria" id="ABY36687">
    <property type="protein sequence ID" value="ABY36687"/>
    <property type="gene ID" value="Caur_3503"/>
</dbReference>
<feature type="transmembrane region" description="Helical" evidence="10">
    <location>
        <begin position="77"/>
        <end position="96"/>
    </location>
</feature>
<dbReference type="CDD" id="cd00156">
    <property type="entry name" value="REC"/>
    <property type="match status" value="1"/>
</dbReference>
<dbReference type="SUPFAM" id="SSF55785">
    <property type="entry name" value="PYP-like sensor domain (PAS domain)"/>
    <property type="match status" value="1"/>
</dbReference>
<keyword evidence="10" id="KW-0472">Membrane</keyword>
<name>A9WA05_CHLAA</name>
<dbReference type="Pfam" id="PF00072">
    <property type="entry name" value="Response_reg"/>
    <property type="match status" value="1"/>
</dbReference>
<evidence type="ECO:0000256" key="4">
    <source>
        <dbReference type="ARBA" id="ARBA00022679"/>
    </source>
</evidence>
<dbReference type="Gene3D" id="3.30.450.40">
    <property type="match status" value="1"/>
</dbReference>
<evidence type="ECO:0000313" key="15">
    <source>
        <dbReference type="Proteomes" id="UP000002008"/>
    </source>
</evidence>
<dbReference type="NCBIfam" id="TIGR00229">
    <property type="entry name" value="sensory_box"/>
    <property type="match status" value="1"/>
</dbReference>
<dbReference type="Pfam" id="PF00512">
    <property type="entry name" value="HisKA"/>
    <property type="match status" value="1"/>
</dbReference>
<dbReference type="PANTHER" id="PTHR43065:SF46">
    <property type="entry name" value="C4-DICARBOXYLATE TRANSPORT SENSOR PROTEIN DCTB"/>
    <property type="match status" value="1"/>
</dbReference>
<dbReference type="eggNOG" id="COG0784">
    <property type="taxonomic scope" value="Bacteria"/>
</dbReference>
<keyword evidence="4" id="KW-0808">Transferase</keyword>
<dbReference type="GO" id="GO:0007165">
    <property type="term" value="P:signal transduction"/>
    <property type="evidence" value="ECO:0000318"/>
    <property type="project" value="GO_Central"/>
</dbReference>
<evidence type="ECO:0000256" key="5">
    <source>
        <dbReference type="ARBA" id="ARBA00022741"/>
    </source>
</evidence>
<evidence type="ECO:0000256" key="10">
    <source>
        <dbReference type="SAM" id="Phobius"/>
    </source>
</evidence>
<dbReference type="InterPro" id="IPR036097">
    <property type="entry name" value="HisK_dim/P_sf"/>
</dbReference>
<evidence type="ECO:0000256" key="7">
    <source>
        <dbReference type="ARBA" id="ARBA00022840"/>
    </source>
</evidence>
<dbReference type="FunCoup" id="A9WA05">
    <property type="interactions" value="126"/>
</dbReference>
<evidence type="ECO:0000256" key="1">
    <source>
        <dbReference type="ARBA" id="ARBA00000085"/>
    </source>
</evidence>
<dbReference type="CDD" id="cd00082">
    <property type="entry name" value="HisKA"/>
    <property type="match status" value="1"/>
</dbReference>
<dbReference type="EC" id="2.7.13.3" evidence="2"/>
<dbReference type="InterPro" id="IPR036890">
    <property type="entry name" value="HATPase_C_sf"/>
</dbReference>
<dbReference type="Proteomes" id="UP000002008">
    <property type="component" value="Chromosome"/>
</dbReference>
<dbReference type="Gene3D" id="3.30.565.10">
    <property type="entry name" value="Histidine kinase-like ATPase, C-terminal domain"/>
    <property type="match status" value="1"/>
</dbReference>
<accession>A9WA05</accession>
<dbReference type="STRING" id="324602.Caur_3503"/>
<protein>
    <recommendedName>
        <fullName evidence="2">histidine kinase</fullName>
        <ecNumber evidence="2">2.7.13.3</ecNumber>
    </recommendedName>
</protein>
<dbReference type="PRINTS" id="PR00344">
    <property type="entry name" value="BCTRLSENSOR"/>
</dbReference>
<keyword evidence="8" id="KW-0902">Two-component regulatory system</keyword>
<dbReference type="PROSITE" id="PS50110">
    <property type="entry name" value="RESPONSE_REGULATORY"/>
    <property type="match status" value="1"/>
</dbReference>
<evidence type="ECO:0000259" key="13">
    <source>
        <dbReference type="PROSITE" id="PS50113"/>
    </source>
</evidence>
<dbReference type="GO" id="GO:0006355">
    <property type="term" value="P:regulation of DNA-templated transcription"/>
    <property type="evidence" value="ECO:0007669"/>
    <property type="project" value="InterPro"/>
</dbReference>
<dbReference type="InterPro" id="IPR004358">
    <property type="entry name" value="Sig_transdc_His_kin-like_C"/>
</dbReference>
<evidence type="ECO:0000256" key="3">
    <source>
        <dbReference type="ARBA" id="ARBA00022553"/>
    </source>
</evidence>
<dbReference type="EMBL" id="CP000909">
    <property type="protein sequence ID" value="ABY36687.1"/>
    <property type="molecule type" value="Genomic_DNA"/>
</dbReference>
<keyword evidence="15" id="KW-1185">Reference proteome</keyword>
<dbReference type="RefSeq" id="WP_012259340.1">
    <property type="nucleotide sequence ID" value="NC_010175.1"/>
</dbReference>
<dbReference type="Pfam" id="PF02518">
    <property type="entry name" value="HATPase_c"/>
    <property type="match status" value="1"/>
</dbReference>
<evidence type="ECO:0000256" key="6">
    <source>
        <dbReference type="ARBA" id="ARBA00022777"/>
    </source>
</evidence>
<evidence type="ECO:0000256" key="9">
    <source>
        <dbReference type="PROSITE-ProRule" id="PRU00169"/>
    </source>
</evidence>
<dbReference type="Gene3D" id="3.30.450.20">
    <property type="entry name" value="PAS domain"/>
    <property type="match status" value="1"/>
</dbReference>
<dbReference type="PATRIC" id="fig|324602.8.peg.3947"/>
<dbReference type="SMART" id="SM00448">
    <property type="entry name" value="REC"/>
    <property type="match status" value="1"/>
</dbReference>
<dbReference type="InterPro" id="IPR005467">
    <property type="entry name" value="His_kinase_dom"/>
</dbReference>
<dbReference type="SUPFAM" id="SSF55781">
    <property type="entry name" value="GAF domain-like"/>
    <property type="match status" value="1"/>
</dbReference>
<dbReference type="InterPro" id="IPR011006">
    <property type="entry name" value="CheY-like_superfamily"/>
</dbReference>
<dbReference type="AlphaFoldDB" id="A9WA05"/>
<feature type="transmembrane region" description="Helical" evidence="10">
    <location>
        <begin position="108"/>
        <end position="138"/>
    </location>
</feature>
<keyword evidence="10" id="KW-0812">Transmembrane</keyword>
<keyword evidence="5" id="KW-0547">Nucleotide-binding</keyword>
<comment type="catalytic activity">
    <reaction evidence="1">
        <text>ATP + protein L-histidine = ADP + protein N-phospho-L-histidine.</text>
        <dbReference type="EC" id="2.7.13.3"/>
    </reaction>
</comment>
<dbReference type="GO" id="GO:0000155">
    <property type="term" value="F:phosphorelay sensor kinase activity"/>
    <property type="evidence" value="ECO:0000318"/>
    <property type="project" value="GO_Central"/>
</dbReference>
<dbReference type="KEGG" id="cau:Caur_3503"/>
<dbReference type="SUPFAM" id="SSF52172">
    <property type="entry name" value="CheY-like"/>
    <property type="match status" value="1"/>
</dbReference>
<reference evidence="15" key="1">
    <citation type="journal article" date="2011" name="BMC Genomics">
        <title>Complete genome sequence of the filamentous anoxygenic phototrophic bacterium Chloroflexus aurantiacus.</title>
        <authorList>
            <person name="Tang K.H."/>
            <person name="Barry K."/>
            <person name="Chertkov O."/>
            <person name="Dalin E."/>
            <person name="Han C.S."/>
            <person name="Hauser L.J."/>
            <person name="Honchak B.M."/>
            <person name="Karbach L.E."/>
            <person name="Land M.L."/>
            <person name="Lapidus A."/>
            <person name="Larimer F.W."/>
            <person name="Mikhailova N."/>
            <person name="Pitluck S."/>
            <person name="Pierson B.K."/>
            <person name="Blankenship R.E."/>
        </authorList>
    </citation>
    <scope>NUCLEOTIDE SEQUENCE [LARGE SCALE GENOMIC DNA]</scope>
    <source>
        <strain evidence="15">ATCC 29366 / DSM 635 / J-10-fl</strain>
    </source>
</reference>
<evidence type="ECO:0000259" key="12">
    <source>
        <dbReference type="PROSITE" id="PS50110"/>
    </source>
</evidence>
<feature type="domain" description="PAC" evidence="13">
    <location>
        <begin position="277"/>
        <end position="327"/>
    </location>
</feature>
<dbReference type="InterPro" id="IPR000700">
    <property type="entry name" value="PAS-assoc_C"/>
</dbReference>
<dbReference type="Pfam" id="PF00989">
    <property type="entry name" value="PAS"/>
    <property type="match status" value="1"/>
</dbReference>
<evidence type="ECO:0000256" key="8">
    <source>
        <dbReference type="ARBA" id="ARBA00023012"/>
    </source>
</evidence>
<dbReference type="SUPFAM" id="SSF55874">
    <property type="entry name" value="ATPase domain of HSP90 chaperone/DNA topoisomerase II/histidine kinase"/>
    <property type="match status" value="1"/>
</dbReference>
<keyword evidence="10" id="KW-1133">Transmembrane helix</keyword>
<feature type="modified residue" description="4-aspartylphosphate" evidence="9">
    <location>
        <position position="796"/>
    </location>
</feature>
<dbReference type="InterPro" id="IPR001789">
    <property type="entry name" value="Sig_transdc_resp-reg_receiver"/>
</dbReference>
<dbReference type="PROSITE" id="PS50109">
    <property type="entry name" value="HIS_KIN"/>
    <property type="match status" value="1"/>
</dbReference>
<feature type="transmembrane region" description="Helical" evidence="10">
    <location>
        <begin position="150"/>
        <end position="167"/>
    </location>
</feature>
<dbReference type="InterPro" id="IPR035965">
    <property type="entry name" value="PAS-like_dom_sf"/>
</dbReference>
<feature type="transmembrane region" description="Helical" evidence="10">
    <location>
        <begin position="53"/>
        <end position="70"/>
    </location>
</feature>
<keyword evidence="6" id="KW-0418">Kinase</keyword>
<dbReference type="PANTHER" id="PTHR43065">
    <property type="entry name" value="SENSOR HISTIDINE KINASE"/>
    <property type="match status" value="1"/>
</dbReference>
<dbReference type="SMART" id="SM00387">
    <property type="entry name" value="HATPase_c"/>
    <property type="match status" value="1"/>
</dbReference>
<dbReference type="SUPFAM" id="SSF47384">
    <property type="entry name" value="Homodimeric domain of signal transducing histidine kinase"/>
    <property type="match status" value="1"/>
</dbReference>
<evidence type="ECO:0000313" key="14">
    <source>
        <dbReference type="EMBL" id="ABY36687.1"/>
    </source>
</evidence>
<dbReference type="eggNOG" id="COG2205">
    <property type="taxonomic scope" value="Bacteria"/>
</dbReference>
<dbReference type="PROSITE" id="PS50113">
    <property type="entry name" value="PAC"/>
    <property type="match status" value="1"/>
</dbReference>
<evidence type="ECO:0000256" key="2">
    <source>
        <dbReference type="ARBA" id="ARBA00012438"/>
    </source>
</evidence>
<dbReference type="InterPro" id="IPR003594">
    <property type="entry name" value="HATPase_dom"/>
</dbReference>
<feature type="transmembrane region" description="Helical" evidence="10">
    <location>
        <begin position="23"/>
        <end position="41"/>
    </location>
</feature>
<organism evidence="14 15">
    <name type="scientific">Chloroflexus aurantiacus (strain ATCC 29366 / DSM 635 / J-10-fl)</name>
    <dbReference type="NCBI Taxonomy" id="324602"/>
    <lineage>
        <taxon>Bacteria</taxon>
        <taxon>Bacillati</taxon>
        <taxon>Chloroflexota</taxon>
        <taxon>Chloroflexia</taxon>
        <taxon>Chloroflexales</taxon>
        <taxon>Chloroflexineae</taxon>
        <taxon>Chloroflexaceae</taxon>
        <taxon>Chloroflexus</taxon>
    </lineage>
</organism>
<proteinExistence type="predicted"/>
<dbReference type="Gene3D" id="3.40.50.2300">
    <property type="match status" value="1"/>
</dbReference>
<dbReference type="InterPro" id="IPR029016">
    <property type="entry name" value="GAF-like_dom_sf"/>
</dbReference>
<dbReference type="InterPro" id="IPR000014">
    <property type="entry name" value="PAS"/>
</dbReference>
<gene>
    <name evidence="14" type="ordered locus">Caur_3503</name>
</gene>
<feature type="domain" description="Histidine kinase" evidence="11">
    <location>
        <begin position="499"/>
        <end position="726"/>
    </location>
</feature>
<dbReference type="SMART" id="SM00388">
    <property type="entry name" value="HisKA"/>
    <property type="match status" value="1"/>
</dbReference>
<feature type="domain" description="Response regulatory" evidence="12">
    <location>
        <begin position="745"/>
        <end position="861"/>
    </location>
</feature>
<dbReference type="InParanoid" id="A9WA05"/>
<keyword evidence="7" id="KW-0067">ATP-binding</keyword>
<dbReference type="HOGENOM" id="CLU_000445_114_51_0"/>
<dbReference type="Gene3D" id="1.10.287.130">
    <property type="match status" value="1"/>
</dbReference>
<dbReference type="InterPro" id="IPR003661">
    <property type="entry name" value="HisK_dim/P_dom"/>
</dbReference>
<sequence length="872" mass="95600">MAAVSDPPSPSAKTYLRDHSIQLLRDLIWISLIAALAYTIFSPIDPSLMPQRMVVVVPLILGLLGAWWLIQRQYLRLASILVISILWLVLAFSAFISGGLQAPAFAGIPLVVIMAGILLGWCGALTIALLSIGTGALFVRFADLLPPPPVFHSPLVWFITYTLYLLLATRMISQIVTHFYQSMQETDKELSERKAVEQQLRLSEEKFARLFDSAPFPMLIVRLDDNLILNANAACREFFELSSDQIIKQHINRLDWSQLPSRWQAIADTLRQEGTVSEVEFSFCRRDGSTCYTQLTAEIVELQEGLCAVVAFQDVTPLRRANERLIELASQQEQLATLAREALASTDLNTLFAVAAEQMVQALPISGVEFIDVDIDGNITIRNTWGEVPAQPVPERFFQGLTVDHPGWSNLPAPLAERAADVAQHGAVMLIGGHQRLFGALLVYTSTALDAEAIFFLRSVANVLAVALERFHAEQERRQIESQMLQTQKLESLGLLAGGIAHDFNNLLTGIMGHTSLALIDLPPNHELQPHLAAIDQAAQRAAELCHQLLVYAGRGQRSLEVVDLSNLVREMGNILRLPTNRSHQVAIHYDLDTNLPPILVEASQIRQVVLNLLTNAIEAIGERSGSVTLRTGVASLSAADLRRLRLMPTIPPGDYVTLTVSDTGIGMDEATLRRIFDPFFSTKPKGHGLGLAAVQGIVRRHNGAIRVESTPGLGSTFTVYLPAAHQATPVVTTNATMPIVLRGTALIVDDDPAIRATLNRILERAGMVTTEAANGQAALSMLTESALSIDIALVDLAMPGMNGLELLAAIRRRMPQLPVLLMSGNAGEVTKDNLPLDHYTDFLPKPYRSRDLLEKMSTLLQRVAALRIHGS</sequence>
<dbReference type="InterPro" id="IPR013767">
    <property type="entry name" value="PAS_fold"/>
</dbReference>
<dbReference type="GO" id="GO:0005524">
    <property type="term" value="F:ATP binding"/>
    <property type="evidence" value="ECO:0007669"/>
    <property type="project" value="UniProtKB-KW"/>
</dbReference>
<evidence type="ECO:0000259" key="11">
    <source>
        <dbReference type="PROSITE" id="PS50109"/>
    </source>
</evidence>
<keyword evidence="3 9" id="KW-0597">Phosphoprotein</keyword>